<accession>A0A1Y1WKS4</accession>
<name>A0A1Y1WKS4_9FUNG</name>
<comment type="caution">
    <text evidence="1">The sequence shown here is derived from an EMBL/GenBank/DDBJ whole genome shotgun (WGS) entry which is preliminary data.</text>
</comment>
<dbReference type="GeneID" id="63802759"/>
<sequence length="141" mass="14978">SLSPAPMPRTAATVHAPVSSTPNIITVSPVAVPSLQPTTMQMQSSLPPLTRTSFSAAIPTHLATEYTARQRQNVIPYIPFRVPRSCRPGEFLCEAHGLRPGFFACDAGGLALPAACSINEVCYQYGRSILCDAPGGTIRNP</sequence>
<proteinExistence type="predicted"/>
<dbReference type="RefSeq" id="XP_040747391.1">
    <property type="nucleotide sequence ID" value="XM_040886111.1"/>
</dbReference>
<dbReference type="EMBL" id="MCFD01000001">
    <property type="protein sequence ID" value="ORX74180.1"/>
    <property type="molecule type" value="Genomic_DNA"/>
</dbReference>
<keyword evidence="2" id="KW-1185">Reference proteome</keyword>
<evidence type="ECO:0000313" key="2">
    <source>
        <dbReference type="Proteomes" id="UP000193922"/>
    </source>
</evidence>
<reference evidence="1 2" key="1">
    <citation type="submission" date="2016-07" db="EMBL/GenBank/DDBJ databases">
        <title>Pervasive Adenine N6-methylation of Active Genes in Fungi.</title>
        <authorList>
            <consortium name="DOE Joint Genome Institute"/>
            <person name="Mondo S.J."/>
            <person name="Dannebaum R.O."/>
            <person name="Kuo R.C."/>
            <person name="Labutti K."/>
            <person name="Haridas S."/>
            <person name="Kuo A."/>
            <person name="Salamov A."/>
            <person name="Ahrendt S.R."/>
            <person name="Lipzen A."/>
            <person name="Sullivan W."/>
            <person name="Andreopoulos W.B."/>
            <person name="Clum A."/>
            <person name="Lindquist E."/>
            <person name="Daum C."/>
            <person name="Ramamoorthy G.K."/>
            <person name="Gryganskyi A."/>
            <person name="Culley D."/>
            <person name="Magnuson J.K."/>
            <person name="James T.Y."/>
            <person name="O'Malley M.A."/>
            <person name="Stajich J.E."/>
            <person name="Spatafora J.W."/>
            <person name="Visel A."/>
            <person name="Grigoriev I.V."/>
        </authorList>
    </citation>
    <scope>NUCLEOTIDE SEQUENCE [LARGE SCALE GENOMIC DNA]</scope>
    <source>
        <strain evidence="1 2">ATCC 12442</strain>
    </source>
</reference>
<protein>
    <submittedName>
        <fullName evidence="1">Uncharacterized protein</fullName>
    </submittedName>
</protein>
<organism evidence="1 2">
    <name type="scientific">Linderina pennispora</name>
    <dbReference type="NCBI Taxonomy" id="61395"/>
    <lineage>
        <taxon>Eukaryota</taxon>
        <taxon>Fungi</taxon>
        <taxon>Fungi incertae sedis</taxon>
        <taxon>Zoopagomycota</taxon>
        <taxon>Kickxellomycotina</taxon>
        <taxon>Kickxellomycetes</taxon>
        <taxon>Kickxellales</taxon>
        <taxon>Kickxellaceae</taxon>
        <taxon>Linderina</taxon>
    </lineage>
</organism>
<evidence type="ECO:0000313" key="1">
    <source>
        <dbReference type="EMBL" id="ORX74180.1"/>
    </source>
</evidence>
<dbReference type="Proteomes" id="UP000193922">
    <property type="component" value="Unassembled WGS sequence"/>
</dbReference>
<feature type="non-terminal residue" evidence="1">
    <location>
        <position position="1"/>
    </location>
</feature>
<gene>
    <name evidence="1" type="ORF">DL89DRAFT_264125</name>
</gene>
<dbReference type="AlphaFoldDB" id="A0A1Y1WKS4"/>
<dbReference type="OrthoDB" id="5568419at2759"/>